<gene>
    <name evidence="1" type="ORF">VOLCADRAFT_100453</name>
</gene>
<accession>D8UK89</accession>
<dbReference type="RefSeq" id="XP_002959068.1">
    <property type="nucleotide sequence ID" value="XM_002959022.1"/>
</dbReference>
<dbReference type="OrthoDB" id="2019288at2759"/>
<keyword evidence="2" id="KW-1185">Reference proteome</keyword>
<name>D8UK89_VOLCA</name>
<evidence type="ECO:0000313" key="1">
    <source>
        <dbReference type="EMBL" id="EFJ39862.1"/>
    </source>
</evidence>
<organism evidence="2">
    <name type="scientific">Volvox carteri f. nagariensis</name>
    <dbReference type="NCBI Taxonomy" id="3068"/>
    <lineage>
        <taxon>Eukaryota</taxon>
        <taxon>Viridiplantae</taxon>
        <taxon>Chlorophyta</taxon>
        <taxon>core chlorophytes</taxon>
        <taxon>Chlorophyceae</taxon>
        <taxon>CS clade</taxon>
        <taxon>Chlamydomonadales</taxon>
        <taxon>Volvocaceae</taxon>
        <taxon>Volvox</taxon>
    </lineage>
</organism>
<dbReference type="AlphaFoldDB" id="D8UK89"/>
<dbReference type="GeneID" id="9625899"/>
<protein>
    <submittedName>
        <fullName evidence="1">Uncharacterized protein</fullName>
    </submittedName>
</protein>
<dbReference type="InParanoid" id="D8UK89"/>
<reference evidence="1 2" key="1">
    <citation type="journal article" date="2010" name="Science">
        <title>Genomic analysis of organismal complexity in the multicellular green alga Volvox carteri.</title>
        <authorList>
            <person name="Prochnik S.E."/>
            <person name="Umen J."/>
            <person name="Nedelcu A.M."/>
            <person name="Hallmann A."/>
            <person name="Miller S.M."/>
            <person name="Nishii I."/>
            <person name="Ferris P."/>
            <person name="Kuo A."/>
            <person name="Mitros T."/>
            <person name="Fritz-Laylin L.K."/>
            <person name="Hellsten U."/>
            <person name="Chapman J."/>
            <person name="Simakov O."/>
            <person name="Rensing S.A."/>
            <person name="Terry A."/>
            <person name="Pangilinan J."/>
            <person name="Kapitonov V."/>
            <person name="Jurka J."/>
            <person name="Salamov A."/>
            <person name="Shapiro H."/>
            <person name="Schmutz J."/>
            <person name="Grimwood J."/>
            <person name="Lindquist E."/>
            <person name="Lucas S."/>
            <person name="Grigoriev I.V."/>
            <person name="Schmitt R."/>
            <person name="Kirk D."/>
            <person name="Rokhsar D.S."/>
        </authorList>
    </citation>
    <scope>NUCLEOTIDE SEQUENCE [LARGE SCALE GENOMIC DNA]</scope>
    <source>
        <strain evidence="2">f. Nagariensis / Eve</strain>
    </source>
</reference>
<dbReference type="Proteomes" id="UP000001058">
    <property type="component" value="Unassembled WGS sequence"/>
</dbReference>
<evidence type="ECO:0000313" key="2">
    <source>
        <dbReference type="Proteomes" id="UP000001058"/>
    </source>
</evidence>
<dbReference type="KEGG" id="vcn:VOLCADRAFT_100453"/>
<dbReference type="EMBL" id="GL378440">
    <property type="protein sequence ID" value="EFJ39862.1"/>
    <property type="molecule type" value="Genomic_DNA"/>
</dbReference>
<sequence>MSYGLHGRILDSLEASYADVKVRVKLGNRLGPEFTRLGTIELNAFWGYSKPTAAGMAANAAKCEVLIFGGTTRERKRLMEAEYRVAEVLGCTKAQECSPQHVPSNYSQQLGGGPRSRSVLCVEIRKLPSRSYVCLFIIH</sequence>
<proteinExistence type="predicted"/>